<dbReference type="PANTHER" id="PTHR24096">
    <property type="entry name" value="LONG-CHAIN-FATTY-ACID--COA LIGASE"/>
    <property type="match status" value="1"/>
</dbReference>
<reference evidence="7" key="1">
    <citation type="submission" date="2015-08" db="UniProtKB">
        <authorList>
            <consortium name="WormBaseParasite"/>
        </authorList>
    </citation>
    <scope>IDENTIFICATION</scope>
</reference>
<dbReference type="InterPro" id="IPR025110">
    <property type="entry name" value="AMP-bd_C"/>
</dbReference>
<evidence type="ECO:0000256" key="2">
    <source>
        <dbReference type="ARBA" id="ARBA00006432"/>
    </source>
</evidence>
<dbReference type="PANTHER" id="PTHR24096:SF149">
    <property type="entry name" value="AMP-BINDING DOMAIN-CONTAINING PROTEIN-RELATED"/>
    <property type="match status" value="1"/>
</dbReference>
<keyword evidence="3" id="KW-0436">Ligase</keyword>
<dbReference type="GO" id="GO:0016405">
    <property type="term" value="F:CoA-ligase activity"/>
    <property type="evidence" value="ECO:0007669"/>
    <property type="project" value="TreeGrafter"/>
</dbReference>
<dbReference type="SUPFAM" id="SSF56801">
    <property type="entry name" value="Acetyl-CoA synthetase-like"/>
    <property type="match status" value="1"/>
</dbReference>
<proteinExistence type="inferred from homology"/>
<feature type="domain" description="AMP-dependent synthetase/ligase" evidence="5">
    <location>
        <begin position="34"/>
        <end position="397"/>
    </location>
</feature>
<dbReference type="AlphaFoldDB" id="A0A0K0E7H6"/>
<dbReference type="WBParaSite" id="SSTP_0000545200.1">
    <property type="protein sequence ID" value="SSTP_0000545200.1"/>
    <property type="gene ID" value="SSTP_0000545200"/>
</dbReference>
<dbReference type="Pfam" id="PF13193">
    <property type="entry name" value="AMP-binding_C"/>
    <property type="match status" value="1"/>
</dbReference>
<evidence type="ECO:0000313" key="7">
    <source>
        <dbReference type="WBParaSite" id="SSTP_0000545200.1"/>
    </source>
</evidence>
<keyword evidence="4" id="KW-0576">Peroxisome</keyword>
<evidence type="ECO:0000256" key="3">
    <source>
        <dbReference type="ARBA" id="ARBA00022598"/>
    </source>
</evidence>
<dbReference type="InterPro" id="IPR020845">
    <property type="entry name" value="AMP-binding_CS"/>
</dbReference>
<dbReference type="STRING" id="6248.A0A0K0E7H6"/>
<evidence type="ECO:0000256" key="4">
    <source>
        <dbReference type="ARBA" id="ARBA00023140"/>
    </source>
</evidence>
<dbReference type="Pfam" id="PF00501">
    <property type="entry name" value="AMP-binding"/>
    <property type="match status" value="1"/>
</dbReference>
<dbReference type="Gene3D" id="3.30.300.30">
    <property type="match status" value="1"/>
</dbReference>
<dbReference type="GO" id="GO:0005777">
    <property type="term" value="C:peroxisome"/>
    <property type="evidence" value="ECO:0007669"/>
    <property type="project" value="UniProtKB-SubCell"/>
</dbReference>
<dbReference type="InterPro" id="IPR042099">
    <property type="entry name" value="ANL_N_sf"/>
</dbReference>
<dbReference type="InterPro" id="IPR045851">
    <property type="entry name" value="AMP-bd_C_sf"/>
</dbReference>
<evidence type="ECO:0000259" key="6">
    <source>
        <dbReference type="Pfam" id="PF13193"/>
    </source>
</evidence>
<evidence type="ECO:0000256" key="1">
    <source>
        <dbReference type="ARBA" id="ARBA00004275"/>
    </source>
</evidence>
<protein>
    <submittedName>
        <fullName evidence="7">AMP-binding domain-containing protein</fullName>
    </submittedName>
</protein>
<name>A0A0K0E7H6_STRER</name>
<evidence type="ECO:0000259" key="5">
    <source>
        <dbReference type="Pfam" id="PF00501"/>
    </source>
</evidence>
<comment type="similarity">
    <text evidence="2">Belongs to the ATP-dependent AMP-binding enzyme family.</text>
</comment>
<dbReference type="PROSITE" id="PS00455">
    <property type="entry name" value="AMP_BINDING"/>
    <property type="match status" value="1"/>
</dbReference>
<accession>A0A0K0E7H6</accession>
<sequence>MKNMQIVSAFPDPLPVEGNIDFSTFFDKVVRPYENIPLLFDPEANISYKFSELRFLVYRFIIAFNKGSLKQEDVIATVISNSIEFIALFLACCKQRLIFCPLNPSYKINELLSYLSKVNPVYLIIDNDFNKDSSQILETITSLKAIYQVENLMMGSPLLNNENPYQLIEFDNKTPALIIFSSGSTGIPKPVLISHRSLIYQINMFRCLKQNAKDDFLFLQPTDTVYGVLPYFHLGGLMTTLTMLVQSVKVVLNKKFNEDIFYENIQKYHVTTLTVVPEVLRIMLNSTKINNYDISSLKYIYYGSSKCSPGIVKKLKEKYSHIELFIQLYGSTEGGSAIFMMPKIPEAHEKVDSVGVLLPGIQCKLIPIEEGENQSTINGRECGELYLKSDMLMNGYLTNDIISIDENGWLKTGDIFSVDKEGFFYVNGRCKEIIKIRGWQVSPIELEIAILEEFNDEIEECAVTLYEKNDSSDNVESYLVCLIVLKANETLDGEDVIKFVKDNFISYKHIQKPIKFVESLPKTSNGKLLRHKLSELYDEDFSSDCE</sequence>
<dbReference type="InterPro" id="IPR000873">
    <property type="entry name" value="AMP-dep_synth/lig_dom"/>
</dbReference>
<dbReference type="Gene3D" id="3.40.50.12780">
    <property type="entry name" value="N-terminal domain of ligase-like"/>
    <property type="match status" value="1"/>
</dbReference>
<comment type="subcellular location">
    <subcellularLocation>
        <location evidence="1">Peroxisome</location>
    </subcellularLocation>
</comment>
<feature type="domain" description="AMP-binding enzyme C-terminal" evidence="6">
    <location>
        <begin position="457"/>
        <end position="527"/>
    </location>
</feature>
<organism evidence="7">
    <name type="scientific">Strongyloides stercoralis</name>
    <name type="common">Threadworm</name>
    <dbReference type="NCBI Taxonomy" id="6248"/>
    <lineage>
        <taxon>Eukaryota</taxon>
        <taxon>Metazoa</taxon>
        <taxon>Ecdysozoa</taxon>
        <taxon>Nematoda</taxon>
        <taxon>Chromadorea</taxon>
        <taxon>Rhabditida</taxon>
        <taxon>Tylenchina</taxon>
        <taxon>Panagrolaimomorpha</taxon>
        <taxon>Strongyloidoidea</taxon>
        <taxon>Strongyloididae</taxon>
        <taxon>Strongyloides</taxon>
    </lineage>
</organism>